<dbReference type="InterPro" id="IPR041555">
    <property type="entry name" value="MG3"/>
</dbReference>
<accession>A0A8V0ZYA2</accession>
<dbReference type="InterPro" id="IPR011626">
    <property type="entry name" value="Alpha-macroglobulin_TED"/>
</dbReference>
<dbReference type="InterPro" id="IPR008930">
    <property type="entry name" value="Terpenoid_cyclase/PrenylTrfase"/>
</dbReference>
<feature type="chain" id="PRO_5036457473" evidence="11">
    <location>
        <begin position="23"/>
        <end position="1431"/>
    </location>
</feature>
<evidence type="ECO:0000256" key="8">
    <source>
        <dbReference type="ARBA" id="ARBA00023157"/>
    </source>
</evidence>
<dbReference type="SMART" id="SM01359">
    <property type="entry name" value="A2M_N_2"/>
    <property type="match status" value="1"/>
</dbReference>
<evidence type="ECO:0000256" key="6">
    <source>
        <dbReference type="ARBA" id="ARBA00022900"/>
    </source>
</evidence>
<keyword evidence="6" id="KW-0722">Serine protease inhibitor</keyword>
<evidence type="ECO:0000256" key="11">
    <source>
        <dbReference type="SAM" id="SignalP"/>
    </source>
</evidence>
<dbReference type="Gene3D" id="2.60.40.10">
    <property type="entry name" value="Immunoglobulins"/>
    <property type="match status" value="2"/>
</dbReference>
<dbReference type="FunFam" id="2.60.40.1930:FF:000001">
    <property type="entry name" value="CD109 isoform 3"/>
    <property type="match status" value="1"/>
</dbReference>
<organism evidence="15 16">
    <name type="scientific">Gallus gallus</name>
    <name type="common">Chicken</name>
    <dbReference type="NCBI Taxonomy" id="9031"/>
    <lineage>
        <taxon>Eukaryota</taxon>
        <taxon>Metazoa</taxon>
        <taxon>Chordata</taxon>
        <taxon>Craniata</taxon>
        <taxon>Vertebrata</taxon>
        <taxon>Euteleostomi</taxon>
        <taxon>Archelosauria</taxon>
        <taxon>Archosauria</taxon>
        <taxon>Dinosauria</taxon>
        <taxon>Saurischia</taxon>
        <taxon>Theropoda</taxon>
        <taxon>Coelurosauria</taxon>
        <taxon>Aves</taxon>
        <taxon>Neognathae</taxon>
        <taxon>Galloanserae</taxon>
        <taxon>Galliformes</taxon>
        <taxon>Phasianidae</taxon>
        <taxon>Phasianinae</taxon>
        <taxon>Gallus</taxon>
    </lineage>
</organism>
<keyword evidence="7" id="KW-0882">Thioester bond</keyword>
<dbReference type="Pfam" id="PF17789">
    <property type="entry name" value="MG4"/>
    <property type="match status" value="1"/>
</dbReference>
<evidence type="ECO:0000256" key="2">
    <source>
        <dbReference type="ARBA" id="ARBA00010952"/>
    </source>
</evidence>
<feature type="domain" description="Alpha-2-macroglobulin" evidence="13">
    <location>
        <begin position="698"/>
        <end position="788"/>
    </location>
</feature>
<dbReference type="FunFam" id="1.50.10.20:FF:000001">
    <property type="entry name" value="CD109 isoform 1"/>
    <property type="match status" value="1"/>
</dbReference>
<dbReference type="InterPro" id="IPR019742">
    <property type="entry name" value="MacrogloblnA2_CS"/>
</dbReference>
<dbReference type="Pfam" id="PF00207">
    <property type="entry name" value="A2M"/>
    <property type="match status" value="1"/>
</dbReference>
<dbReference type="GO" id="GO:0004867">
    <property type="term" value="F:serine-type endopeptidase inhibitor activity"/>
    <property type="evidence" value="ECO:0007669"/>
    <property type="project" value="UniProtKB-KW"/>
</dbReference>
<name>A0A8V0ZYA2_CHICK</name>
<dbReference type="InterPro" id="IPR041813">
    <property type="entry name" value="A2M_TED"/>
</dbReference>
<evidence type="ECO:0000256" key="5">
    <source>
        <dbReference type="ARBA" id="ARBA00022729"/>
    </source>
</evidence>
<dbReference type="Ensembl" id="ENSGALT00010055982.1">
    <property type="protein sequence ID" value="ENSGALP00010033879.1"/>
    <property type="gene ID" value="ENSGALG00010022972.1"/>
</dbReference>
<dbReference type="Gene3D" id="1.50.10.20">
    <property type="match status" value="1"/>
</dbReference>
<dbReference type="InterPro" id="IPR013783">
    <property type="entry name" value="Ig-like_fold"/>
</dbReference>
<dbReference type="GeneTree" id="ENSGT00940000154904"/>
<dbReference type="Proteomes" id="UP000000539">
    <property type="component" value="Chromosome 1"/>
</dbReference>
<evidence type="ECO:0000256" key="9">
    <source>
        <dbReference type="ARBA" id="ARBA00023180"/>
    </source>
</evidence>
<evidence type="ECO:0000313" key="16">
    <source>
        <dbReference type="Proteomes" id="UP000000539"/>
    </source>
</evidence>
<dbReference type="Pfam" id="PF07677">
    <property type="entry name" value="A2M_recep"/>
    <property type="match status" value="1"/>
</dbReference>
<keyword evidence="16" id="KW-1185">Reference proteome</keyword>
<keyword evidence="17" id="KW-1267">Proteomics identification</keyword>
<evidence type="ECO:0000259" key="13">
    <source>
        <dbReference type="SMART" id="SM01360"/>
    </source>
</evidence>
<comment type="subcellular location">
    <subcellularLocation>
        <location evidence="1">Secreted</location>
    </subcellularLocation>
</comment>
<feature type="signal peptide" evidence="11">
    <location>
        <begin position="1"/>
        <end position="22"/>
    </location>
</feature>
<keyword evidence="3" id="KW-0964">Secreted</keyword>
<reference evidence="15" key="1">
    <citation type="submission" date="2020-11" db="EMBL/GenBank/DDBJ databases">
        <title>Gallus gallus (Chicken) genome, bGalGal1, GRCg7b, maternal haplotype autosomes + Z &amp; W.</title>
        <authorList>
            <person name="Warren W."/>
            <person name="Formenti G."/>
            <person name="Fedrigo O."/>
            <person name="Haase B."/>
            <person name="Mountcastle J."/>
            <person name="Balacco J."/>
            <person name="Tracey A."/>
            <person name="Schneider V."/>
            <person name="Okimoto R."/>
            <person name="Cheng H."/>
            <person name="Hawken R."/>
            <person name="Howe K."/>
            <person name="Jarvis E.D."/>
        </authorList>
    </citation>
    <scope>NUCLEOTIDE SEQUENCE [LARGE SCALE GENOMIC DNA]</scope>
    <source>
        <strain evidence="15">Broiler</strain>
    </source>
</reference>
<evidence type="ECO:0000313" key="15">
    <source>
        <dbReference type="Ensembl" id="ENSGALP00010033879.1"/>
    </source>
</evidence>
<dbReference type="SMART" id="SM01360">
    <property type="entry name" value="A2M"/>
    <property type="match status" value="1"/>
</dbReference>
<dbReference type="GO" id="GO:0005615">
    <property type="term" value="C:extracellular space"/>
    <property type="evidence" value="ECO:0007669"/>
    <property type="project" value="InterPro"/>
</dbReference>
<dbReference type="Gene3D" id="2.60.40.1930">
    <property type="match status" value="2"/>
</dbReference>
<dbReference type="Pfam" id="PF01835">
    <property type="entry name" value="MG2"/>
    <property type="match status" value="1"/>
</dbReference>
<dbReference type="InterPro" id="IPR050473">
    <property type="entry name" value="A2M/Complement_sys"/>
</dbReference>
<dbReference type="InterPro" id="IPR014756">
    <property type="entry name" value="Ig_E-set"/>
</dbReference>
<reference evidence="15" key="3">
    <citation type="submission" date="2025-09" db="UniProtKB">
        <authorList>
            <consortium name="Ensembl"/>
        </authorList>
    </citation>
    <scope>IDENTIFICATION</scope>
    <source>
        <strain evidence="15">broiler</strain>
    </source>
</reference>
<protein>
    <submittedName>
        <fullName evidence="15">Alpha-2-macroglobulin</fullName>
    </submittedName>
</protein>
<dbReference type="OrthoDB" id="9998011at2759"/>
<dbReference type="CDD" id="cd02897">
    <property type="entry name" value="A2M_2"/>
    <property type="match status" value="1"/>
</dbReference>
<sequence>MGKDGSSKLNIFILLFFLSGDASPVTEPQYMVLLPFLIHTDSPEKICVQLTHLNESVTLNAAIEYQGENRSLIDDVVSEKDLFTCIPFTIPKSRSQSTVTFITVTVKGETLQFRNRKSVLVKNSESLIFVQTDKPIYKPGQTVLFRIVSLDENFHPLNEVLPLVYIEDPKKNRLYQWTKAELKEGLIQLSFNLTTEPIQGTYAVVAQKAFGKTIHHPFSVEEYVLPKFEVTVKMPKVITILDEKLKVTVCGLYTFGKPVPGHVSFRVCRKFEHPATACYGEEAKAVCDEFSGQTDNYGCISKLVKTKLFQLKRTGYENKLHVDAKIEEEETGIVLTGTSFSEITTTISKITFENSDSYYKPGIPFFGQVKLVDGSGSPIANETVRISLQGGQEMNYTTNEEGRALFALNTSTLYFNSVGIRATHKTHSYCFDHSWVNPNYEDGYLHVKRFYSPSRSFLKIEPSSETLSCGSSAEVRVHYILTPEAVGEKKKIVFYYLVMAKGIIKKAGTSILDLDKESVNGVFILQLPVEADFAPVAQVLVYTVTPSREVIADSTKFNIEKCFNSKVYSLLPVKELHDYHHGTDMLLEEPLEDCVPLKKIILNGITYSPVVEMNEDDTYSILKEMGLKVFTNSKVKKPWYCSTESYAPAGIHIAASEGLARTPTYALRTSALQSNRIHETSSTPEEVTETIRKYFPETWIWSLVSISSEGNAELDVTIPDTITEWKASAFCMSPDTGFGLSPTVSLRAFQPFFVELTLPYSVVRGEAFTLKATVFNYLTACIRVSVILAQSTQFLATPVEKEEDSHCLCENGRKTVAWLVTPKSLGLVEFLVSTEALQNQQPCRNTTVETPEKGRKDTVIRQLLVEPEGVEKETVQNLVLCLKGESVKEKFSLLLPSNVVQDSGRAYFSVLGDLMGTAMQNLHQLLQMPFGCGEQNMVLFAPNIYVLDYLNKTGQLSEEVKSKAIGYLVSGYQRQMNYKHPDGSYSTFGPRYRQPGNTWLTAFVLKSFARARSHIFIDEKHIQDALIWLSQNQKENGCFRSSGVLLNNAMKGGVNDEVTLTAYITIALLEIPLPVTHSVVRNALFCLETAGNGKENHVYTKALLAYAFALAGKEEKRKEFLSSLEKEAVKKDGSVHWQRPGKEPEADLPYYRNKAPSAEVEMTAYVLLAHLTTQPAPSQEELSFASLIAKWIIGQQNPNGGFSSTQDTVVALQALSLYGASTYAKSGAASKVSLRSGGDFQQDFHVDPSNRLLLQHVALPQVPGEYSIEVSGKGCVYLQTSLRYNVQPKQESAPFLLHVHTSPETCEDSKAHKVFDIGINVSYTGERSVSNMVIIDVKMLSGFIPVKSSVRKLAHHQVIERTEFSTNHVLVYVEKLSNVTLSFSFTVEQDIPVQGLKPAQVKVYDYYETDEFAIQEYSAPCTTAKAEQGNA</sequence>
<keyword evidence="4" id="KW-0646">Protease inhibitor</keyword>
<dbReference type="InterPro" id="IPR047565">
    <property type="entry name" value="Alpha-macroglob_thiol-ester_cl"/>
</dbReference>
<gene>
    <name evidence="15" type="primary">A2M</name>
</gene>
<evidence type="ECO:0000256" key="4">
    <source>
        <dbReference type="ARBA" id="ARBA00022690"/>
    </source>
</evidence>
<dbReference type="SMART" id="SM01361">
    <property type="entry name" value="A2M_recep"/>
    <property type="match status" value="1"/>
</dbReference>
<dbReference type="FunFam" id="2.60.40.1930:FF:000002">
    <property type="entry name" value="PZP, alpha-2-macroglobulin like"/>
    <property type="match status" value="1"/>
</dbReference>
<evidence type="ECO:0000256" key="7">
    <source>
        <dbReference type="ARBA" id="ARBA00022966"/>
    </source>
</evidence>
<feature type="domain" description="Alpha-2-macroglobulin bait region" evidence="12">
    <location>
        <begin position="458"/>
        <end position="587"/>
    </location>
</feature>
<dbReference type="Gene3D" id="2.60.120.1540">
    <property type="match status" value="1"/>
</dbReference>
<dbReference type="PROSITE" id="PS00477">
    <property type="entry name" value="ALPHA_2_MACROGLOBULIN"/>
    <property type="match status" value="1"/>
</dbReference>
<dbReference type="InterPro" id="IPR011625">
    <property type="entry name" value="A2M_N_BRD"/>
</dbReference>
<dbReference type="Gene3D" id="2.60.40.690">
    <property type="entry name" value="Alpha-macroglobulin, receptor-binding domain"/>
    <property type="match status" value="1"/>
</dbReference>
<comment type="subunit">
    <text evidence="10">Homotetramer; disulfide-linked.</text>
</comment>
<dbReference type="PANTHER" id="PTHR11412">
    <property type="entry name" value="MACROGLOBULIN / COMPLEMENT"/>
    <property type="match status" value="1"/>
</dbReference>
<evidence type="ECO:0000259" key="14">
    <source>
        <dbReference type="SMART" id="SM01361"/>
    </source>
</evidence>
<evidence type="ECO:0000256" key="3">
    <source>
        <dbReference type="ARBA" id="ARBA00022525"/>
    </source>
</evidence>
<comment type="similarity">
    <text evidence="2">Belongs to the protease inhibitor I39 (alpha-2-macroglobulin) family.</text>
</comment>
<evidence type="ECO:0007829" key="17">
    <source>
        <dbReference type="PeptideAtlas" id="A0A8V0ZYA2"/>
    </source>
</evidence>
<dbReference type="SUPFAM" id="SSF81296">
    <property type="entry name" value="E set domains"/>
    <property type="match status" value="1"/>
</dbReference>
<evidence type="ECO:0000259" key="12">
    <source>
        <dbReference type="SMART" id="SM01359"/>
    </source>
</evidence>
<keyword evidence="5 11" id="KW-0732">Signal</keyword>
<dbReference type="PANTHER" id="PTHR11412:SF165">
    <property type="entry name" value="ALPHA-2-MACROGLOBULIN"/>
    <property type="match status" value="1"/>
</dbReference>
<dbReference type="InterPro" id="IPR040839">
    <property type="entry name" value="MG4"/>
</dbReference>
<evidence type="ECO:0000256" key="1">
    <source>
        <dbReference type="ARBA" id="ARBA00004613"/>
    </source>
</evidence>
<dbReference type="SMART" id="SM01419">
    <property type="entry name" value="Thiol-ester_cl"/>
    <property type="match status" value="1"/>
</dbReference>
<dbReference type="Pfam" id="PF07703">
    <property type="entry name" value="A2M_BRD"/>
    <property type="match status" value="1"/>
</dbReference>
<dbReference type="Pfam" id="PF17791">
    <property type="entry name" value="MG3"/>
    <property type="match status" value="1"/>
</dbReference>
<dbReference type="InterPro" id="IPR002890">
    <property type="entry name" value="MG2"/>
</dbReference>
<dbReference type="Gene3D" id="2.20.130.20">
    <property type="match status" value="1"/>
</dbReference>
<dbReference type="InterPro" id="IPR036595">
    <property type="entry name" value="A-macroglobulin_rcpt-bd_sf"/>
</dbReference>
<keyword evidence="9" id="KW-0325">Glycoprotein</keyword>
<dbReference type="SUPFAM" id="SSF49410">
    <property type="entry name" value="Alpha-macroglobulin receptor domain"/>
    <property type="match status" value="1"/>
</dbReference>
<evidence type="ECO:0000256" key="10">
    <source>
        <dbReference type="ARBA" id="ARBA00038769"/>
    </source>
</evidence>
<dbReference type="SUPFAM" id="SSF48239">
    <property type="entry name" value="Terpenoid cyclases/Protein prenyltransferases"/>
    <property type="match status" value="1"/>
</dbReference>
<dbReference type="InterPro" id="IPR009048">
    <property type="entry name" value="A-macroglobulin_rcpt-bd"/>
</dbReference>
<feature type="domain" description="Alpha-macroglobulin receptor-binding" evidence="14">
    <location>
        <begin position="1330"/>
        <end position="1417"/>
    </location>
</feature>
<dbReference type="FunFam" id="2.60.40.10:FF:000312">
    <property type="entry name" value="Alpha-2-macroglobulin like 1"/>
    <property type="match status" value="1"/>
</dbReference>
<reference evidence="15" key="2">
    <citation type="submission" date="2025-08" db="UniProtKB">
        <authorList>
            <consortium name="Ensembl"/>
        </authorList>
    </citation>
    <scope>IDENTIFICATION</scope>
    <source>
        <strain evidence="15">broiler</strain>
    </source>
</reference>
<keyword evidence="8" id="KW-1015">Disulfide bond</keyword>
<proteinExistence type="evidence at protein level"/>
<dbReference type="Gene3D" id="2.60.40.1940">
    <property type="match status" value="1"/>
</dbReference>
<dbReference type="Pfam" id="PF07678">
    <property type="entry name" value="TED_complement"/>
    <property type="match status" value="1"/>
</dbReference>
<dbReference type="InterPro" id="IPR001599">
    <property type="entry name" value="Macroglobln_a2"/>
</dbReference>